<dbReference type="OrthoDB" id="6213090at2"/>
<dbReference type="EMBL" id="VKGK01000006">
    <property type="protein sequence ID" value="TRY15135.1"/>
    <property type="molecule type" value="Genomic_DNA"/>
</dbReference>
<comment type="caution">
    <text evidence="1">The sequence shown here is derived from an EMBL/GenBank/DDBJ whole genome shotgun (WGS) entry which is preliminary data.</text>
</comment>
<dbReference type="AlphaFoldDB" id="A0A553JRN9"/>
<name>A0A553JRN9_SHEHA</name>
<organism evidence="1 2">
    <name type="scientific">Shewanella hanedai</name>
    <name type="common">Alteromonas hanedai</name>
    <dbReference type="NCBI Taxonomy" id="25"/>
    <lineage>
        <taxon>Bacteria</taxon>
        <taxon>Pseudomonadati</taxon>
        <taxon>Pseudomonadota</taxon>
        <taxon>Gammaproteobacteria</taxon>
        <taxon>Alteromonadales</taxon>
        <taxon>Shewanellaceae</taxon>
        <taxon>Shewanella</taxon>
    </lineage>
</organism>
<sequence length="200" mass="23402">MEVNAIPQAIGEKIALILEDNLDAASFCEHGGSYSLSVTPPRKRVLDRVIVHKFEQYYVQITEKLSEKKRQSNQLGDLFEVIPRGECLDLFLSLIKDHCMGNEQVKTFTQRIEVLTNRFSDEMGISWLDLYESDEYEACMNELFSIVFHYLKDRKVPIPALNIKLDHRYQPERINKLLRYMSKLWLNQHHGDSTEIPELK</sequence>
<dbReference type="Proteomes" id="UP000318126">
    <property type="component" value="Unassembled WGS sequence"/>
</dbReference>
<keyword evidence="2" id="KW-1185">Reference proteome</keyword>
<evidence type="ECO:0000313" key="1">
    <source>
        <dbReference type="EMBL" id="TRY15135.1"/>
    </source>
</evidence>
<reference evidence="2" key="1">
    <citation type="submission" date="2019-07" db="EMBL/GenBank/DDBJ databases">
        <title>Shewanella sp. YLB-08 draft genomic sequence.</title>
        <authorList>
            <person name="Yu L."/>
        </authorList>
    </citation>
    <scope>NUCLEOTIDE SEQUENCE [LARGE SCALE GENOMIC DNA]</scope>
    <source>
        <strain evidence="2">JCM 20706</strain>
    </source>
</reference>
<accession>A0A553JRN9</accession>
<evidence type="ECO:0000313" key="2">
    <source>
        <dbReference type="Proteomes" id="UP000318126"/>
    </source>
</evidence>
<gene>
    <name evidence="1" type="ORF">FN961_06780</name>
</gene>
<proteinExistence type="predicted"/>
<protein>
    <submittedName>
        <fullName evidence="1">Uncharacterized protein</fullName>
    </submittedName>
</protein>